<dbReference type="AlphaFoldDB" id="A0A7S0FE17"/>
<organism evidence="1">
    <name type="scientific">Pyrodinium bahamense</name>
    <dbReference type="NCBI Taxonomy" id="73915"/>
    <lineage>
        <taxon>Eukaryota</taxon>
        <taxon>Sar</taxon>
        <taxon>Alveolata</taxon>
        <taxon>Dinophyceae</taxon>
        <taxon>Gonyaulacales</taxon>
        <taxon>Pyrocystaceae</taxon>
        <taxon>Pyrodinium</taxon>
    </lineage>
</organism>
<accession>A0A7S0FE17</accession>
<reference evidence="1" key="1">
    <citation type="submission" date="2021-01" db="EMBL/GenBank/DDBJ databases">
        <authorList>
            <person name="Corre E."/>
            <person name="Pelletier E."/>
            <person name="Niang G."/>
            <person name="Scheremetjew M."/>
            <person name="Finn R."/>
            <person name="Kale V."/>
            <person name="Holt S."/>
            <person name="Cochrane G."/>
            <person name="Meng A."/>
            <person name="Brown T."/>
            <person name="Cohen L."/>
        </authorList>
    </citation>
    <scope>NUCLEOTIDE SEQUENCE</scope>
    <source>
        <strain evidence="1">Pbaha01</strain>
    </source>
</reference>
<sequence>MPFGHRMIHCLPRLRARAARWNFEPQAERLLAVLQDEADALLAMNPHIGDSIKMPDGYWQSLKRMTFAEICRGTIFSKTLKPSEVYSQEYLWRLFTELRESI</sequence>
<proteinExistence type="predicted"/>
<evidence type="ECO:0000313" key="1">
    <source>
        <dbReference type="EMBL" id="CAD8354491.1"/>
    </source>
</evidence>
<name>A0A7S0FE17_9DINO</name>
<dbReference type="EMBL" id="HBEG01016409">
    <property type="protein sequence ID" value="CAD8354491.1"/>
    <property type="molecule type" value="Transcribed_RNA"/>
</dbReference>
<protein>
    <submittedName>
        <fullName evidence="1">Uncharacterized protein</fullName>
    </submittedName>
</protein>
<gene>
    <name evidence="1" type="ORF">PBAH0796_LOCUS9858</name>
</gene>